<proteinExistence type="predicted"/>
<keyword evidence="3" id="KW-1185">Reference proteome</keyword>
<dbReference type="Proteomes" id="UP001374584">
    <property type="component" value="Unassembled WGS sequence"/>
</dbReference>
<name>A0AAN9L070_PHACN</name>
<reference evidence="2 3" key="1">
    <citation type="submission" date="2024-01" db="EMBL/GenBank/DDBJ databases">
        <title>The genomes of 5 underutilized Papilionoideae crops provide insights into root nodulation and disease resistanc.</title>
        <authorList>
            <person name="Jiang F."/>
        </authorList>
    </citation>
    <scope>NUCLEOTIDE SEQUENCE [LARGE SCALE GENOMIC DNA]</scope>
    <source>
        <strain evidence="2">JINMINGXINNONG_FW02</strain>
        <tissue evidence="2">Leaves</tissue>
    </source>
</reference>
<sequence length="310" mass="33466">MLSLEPFTEDQGSVGGATHMGIPPISFLAPYGFTHPLTRTHVRLLGPCFKTGRMGEPTGRRPERARAETRHEARLPSTIATMTSPRAFQQPGLGPPLQSASVNVPSRSADRLTPFHIRRDTSPAPIRFPPDNFKHSLTLFSKSFSSFPRGSGHNGALTLSGAPFQGTWARSATEDASPDYNSNAEGGPISWWAFPGSLAVTRGILRARVGSVSPLCPESHSHDWSRAWAHPPISQGDSVPNLLFNQPREGGVTMCGHPGRRALSLMALGATCVQRLDGSRDSGNSHQVSHFATFFIDARAEISVAESHFT</sequence>
<feature type="compositionally biased region" description="Basic and acidic residues" evidence="1">
    <location>
        <begin position="58"/>
        <end position="71"/>
    </location>
</feature>
<dbReference type="AlphaFoldDB" id="A0AAN9L070"/>
<dbReference type="PANTHER" id="PTHR47188">
    <property type="entry name" value="PROTEIN TAR1"/>
    <property type="match status" value="1"/>
</dbReference>
<gene>
    <name evidence="2" type="ORF">VNO80_32045</name>
</gene>
<accession>A0AAN9L070</accession>
<protein>
    <recommendedName>
        <fullName evidence="4">Senescence-associated protein</fullName>
    </recommendedName>
</protein>
<dbReference type="PANTHER" id="PTHR47188:SF1">
    <property type="entry name" value="PROTEIN TAR1"/>
    <property type="match status" value="1"/>
</dbReference>
<organism evidence="2 3">
    <name type="scientific">Phaseolus coccineus</name>
    <name type="common">Scarlet runner bean</name>
    <name type="synonym">Phaseolus multiflorus</name>
    <dbReference type="NCBI Taxonomy" id="3886"/>
    <lineage>
        <taxon>Eukaryota</taxon>
        <taxon>Viridiplantae</taxon>
        <taxon>Streptophyta</taxon>
        <taxon>Embryophyta</taxon>
        <taxon>Tracheophyta</taxon>
        <taxon>Spermatophyta</taxon>
        <taxon>Magnoliopsida</taxon>
        <taxon>eudicotyledons</taxon>
        <taxon>Gunneridae</taxon>
        <taxon>Pentapetalae</taxon>
        <taxon>rosids</taxon>
        <taxon>fabids</taxon>
        <taxon>Fabales</taxon>
        <taxon>Fabaceae</taxon>
        <taxon>Papilionoideae</taxon>
        <taxon>50 kb inversion clade</taxon>
        <taxon>NPAAA clade</taxon>
        <taxon>indigoferoid/millettioid clade</taxon>
        <taxon>Phaseoleae</taxon>
        <taxon>Phaseolus</taxon>
    </lineage>
</organism>
<dbReference type="GO" id="GO:0043457">
    <property type="term" value="P:regulation of cellular respiration"/>
    <property type="evidence" value="ECO:0007669"/>
    <property type="project" value="InterPro"/>
</dbReference>
<feature type="region of interest" description="Disordered" evidence="1">
    <location>
        <begin position="52"/>
        <end position="71"/>
    </location>
</feature>
<evidence type="ECO:0000313" key="2">
    <source>
        <dbReference type="EMBL" id="KAK7326937.1"/>
    </source>
</evidence>
<comment type="caution">
    <text evidence="2">The sequence shown here is derived from an EMBL/GenBank/DDBJ whole genome shotgun (WGS) entry which is preliminary data.</text>
</comment>
<evidence type="ECO:0000313" key="3">
    <source>
        <dbReference type="Proteomes" id="UP001374584"/>
    </source>
</evidence>
<dbReference type="InterPro" id="IPR044792">
    <property type="entry name" value="TAR1"/>
</dbReference>
<evidence type="ECO:0008006" key="4">
    <source>
        <dbReference type="Google" id="ProtNLM"/>
    </source>
</evidence>
<dbReference type="EMBL" id="JAYMYR010000035">
    <property type="protein sequence ID" value="KAK7326937.1"/>
    <property type="molecule type" value="Genomic_DNA"/>
</dbReference>
<evidence type="ECO:0000256" key="1">
    <source>
        <dbReference type="SAM" id="MobiDB-lite"/>
    </source>
</evidence>